<dbReference type="Proteomes" id="UP000527355">
    <property type="component" value="Unassembled WGS sequence"/>
</dbReference>
<gene>
    <name evidence="1" type="ORF">mMyoMyo1_011206</name>
</gene>
<proteinExistence type="predicted"/>
<dbReference type="PANTHER" id="PTHR33426">
    <property type="entry name" value="C2H2-TYPE DOMAIN-CONTAINING PROTEIN"/>
    <property type="match status" value="1"/>
</dbReference>
<name>A0A7J7R242_MYOMY</name>
<dbReference type="EMBL" id="JABWUV010000040">
    <property type="protein sequence ID" value="KAF6270152.1"/>
    <property type="molecule type" value="Genomic_DNA"/>
</dbReference>
<dbReference type="AlphaFoldDB" id="A0A7J7R242"/>
<dbReference type="PANTHER" id="PTHR33426:SF38">
    <property type="entry name" value="G-PROTEIN COUPLED RECEPTORS FAMILY 1 PROFILE DOMAIN-CONTAINING PROTEIN"/>
    <property type="match status" value="1"/>
</dbReference>
<keyword evidence="2" id="KW-1185">Reference proteome</keyword>
<sequence length="156" mass="17196">MTIAGKRFPTFTTLIRFFSSVNSLVLSDGTALIEGLPALMTLIQPFSSVAFVSLNEFGPQDELPTITTLIWLFCSVNSPMTNEVKDFSKSFPTFVTLTIHFSGADTLMLNNFLVVAGSFFTFTPLVMTSSTEKFLWNLTTTVWLLSGKSGLELENV</sequence>
<reference evidence="1 2" key="1">
    <citation type="journal article" date="2020" name="Nature">
        <title>Six reference-quality genomes reveal evolution of bat adaptations.</title>
        <authorList>
            <person name="Jebb D."/>
            <person name="Huang Z."/>
            <person name="Pippel M."/>
            <person name="Hughes G.M."/>
            <person name="Lavrichenko K."/>
            <person name="Devanna P."/>
            <person name="Winkler S."/>
            <person name="Jermiin L.S."/>
            <person name="Skirmuntt E.C."/>
            <person name="Katzourakis A."/>
            <person name="Burkitt-Gray L."/>
            <person name="Ray D.A."/>
            <person name="Sullivan K.A.M."/>
            <person name="Roscito J.G."/>
            <person name="Kirilenko B.M."/>
            <person name="Davalos L.M."/>
            <person name="Corthals A.P."/>
            <person name="Power M.L."/>
            <person name="Jones G."/>
            <person name="Ransome R.D."/>
            <person name="Dechmann D.K.N."/>
            <person name="Locatelli A.G."/>
            <person name="Puechmaille S.J."/>
            <person name="Fedrigo O."/>
            <person name="Jarvis E.D."/>
            <person name="Hiller M."/>
            <person name="Vernes S.C."/>
            <person name="Myers E.W."/>
            <person name="Teeling E.C."/>
        </authorList>
    </citation>
    <scope>NUCLEOTIDE SEQUENCE [LARGE SCALE GENOMIC DNA]</scope>
    <source>
        <strain evidence="1">MMyoMyo1</strain>
        <tissue evidence="1">Flight muscle</tissue>
    </source>
</reference>
<evidence type="ECO:0000313" key="1">
    <source>
        <dbReference type="EMBL" id="KAF6270152.1"/>
    </source>
</evidence>
<comment type="caution">
    <text evidence="1">The sequence shown here is derived from an EMBL/GenBank/DDBJ whole genome shotgun (WGS) entry which is preliminary data.</text>
</comment>
<protein>
    <submittedName>
        <fullName evidence="1">Uncharacterized protein</fullName>
    </submittedName>
</protein>
<organism evidence="1 2">
    <name type="scientific">Myotis myotis</name>
    <name type="common">Greater mouse-eared bat</name>
    <name type="synonym">Vespertilio myotis</name>
    <dbReference type="NCBI Taxonomy" id="51298"/>
    <lineage>
        <taxon>Eukaryota</taxon>
        <taxon>Metazoa</taxon>
        <taxon>Chordata</taxon>
        <taxon>Craniata</taxon>
        <taxon>Vertebrata</taxon>
        <taxon>Euteleostomi</taxon>
        <taxon>Mammalia</taxon>
        <taxon>Eutheria</taxon>
        <taxon>Laurasiatheria</taxon>
        <taxon>Chiroptera</taxon>
        <taxon>Yangochiroptera</taxon>
        <taxon>Vespertilionidae</taxon>
        <taxon>Myotis</taxon>
    </lineage>
</organism>
<evidence type="ECO:0000313" key="2">
    <source>
        <dbReference type="Proteomes" id="UP000527355"/>
    </source>
</evidence>
<accession>A0A7J7R242</accession>